<comment type="cofactor">
    <cofactor evidence="3">
        <name>Co(2+)</name>
        <dbReference type="ChEBI" id="CHEBI:48828"/>
    </cofactor>
</comment>
<dbReference type="STRING" id="48256.CLHUN_29220"/>
<proteinExistence type="predicted"/>
<organism evidence="9 10">
    <name type="scientific">Ruminiclostridium hungatei</name>
    <name type="common">Clostridium hungatei</name>
    <dbReference type="NCBI Taxonomy" id="48256"/>
    <lineage>
        <taxon>Bacteria</taxon>
        <taxon>Bacillati</taxon>
        <taxon>Bacillota</taxon>
        <taxon>Clostridia</taxon>
        <taxon>Eubacteriales</taxon>
        <taxon>Oscillospiraceae</taxon>
        <taxon>Ruminiclostridium</taxon>
    </lineage>
</organism>
<dbReference type="InterPro" id="IPR006674">
    <property type="entry name" value="HD_domain"/>
</dbReference>
<name>A0A1V4SGV9_RUMHU</name>
<evidence type="ECO:0000256" key="7">
    <source>
        <dbReference type="ARBA" id="ARBA00022801"/>
    </source>
</evidence>
<evidence type="ECO:0000256" key="5">
    <source>
        <dbReference type="ARBA" id="ARBA00012964"/>
    </source>
</evidence>
<gene>
    <name evidence="9" type="ORF">CLHUN_29220</name>
</gene>
<keyword evidence="6" id="KW-0479">Metal-binding</keyword>
<evidence type="ECO:0000256" key="1">
    <source>
        <dbReference type="ARBA" id="ARBA00001638"/>
    </source>
</evidence>
<dbReference type="EC" id="3.1.3.89" evidence="5"/>
<sequence>MWQERLERQMRFITEIDRLKRIFRQNVVIGTTENENDAEHSWHMAVMAMLLSEYSTEKNLDMLKVLKLILVHDLVEIDAGDTFCYDEKGLEDKAEREKKAAQRLFGILPEEQAQEIFEFWREFEELETPEAGFAACMDRLQPLLLNFNTAGHTWQKPGVTSEKVLKRNRLLEQHVPELWNFARKMIESSIEKGILKK</sequence>
<comment type="subunit">
    <text evidence="4">Homodimer.</text>
</comment>
<dbReference type="EMBL" id="MZGX01000020">
    <property type="protein sequence ID" value="OPX43172.1"/>
    <property type="molecule type" value="Genomic_DNA"/>
</dbReference>
<reference evidence="9 10" key="1">
    <citation type="submission" date="2017-03" db="EMBL/GenBank/DDBJ databases">
        <title>Genome sequence of Clostridium hungatei DSM 14427.</title>
        <authorList>
            <person name="Poehlein A."/>
            <person name="Daniel R."/>
        </authorList>
    </citation>
    <scope>NUCLEOTIDE SEQUENCE [LARGE SCALE GENOMIC DNA]</scope>
    <source>
        <strain evidence="9 10">DSM 14427</strain>
    </source>
</reference>
<evidence type="ECO:0000256" key="6">
    <source>
        <dbReference type="ARBA" id="ARBA00022723"/>
    </source>
</evidence>
<dbReference type="Proteomes" id="UP000191554">
    <property type="component" value="Unassembled WGS sequence"/>
</dbReference>
<keyword evidence="10" id="KW-1185">Reference proteome</keyword>
<evidence type="ECO:0000256" key="2">
    <source>
        <dbReference type="ARBA" id="ARBA00001936"/>
    </source>
</evidence>
<protein>
    <recommendedName>
        <fullName evidence="5">5'-deoxynucleotidase</fullName>
        <ecNumber evidence="5">3.1.3.89</ecNumber>
    </recommendedName>
</protein>
<dbReference type="Gene3D" id="1.10.3210.10">
    <property type="entry name" value="Hypothetical protein af1432"/>
    <property type="match status" value="1"/>
</dbReference>
<dbReference type="PANTHER" id="PTHR11845:SF13">
    <property type="entry name" value="5'-DEOXYNUCLEOTIDASE HDDC2"/>
    <property type="match status" value="1"/>
</dbReference>
<dbReference type="PANTHER" id="PTHR11845">
    <property type="entry name" value="5'-DEOXYNUCLEOTIDASE HDDC2"/>
    <property type="match status" value="1"/>
</dbReference>
<dbReference type="RefSeq" id="WP_080065373.1">
    <property type="nucleotide sequence ID" value="NZ_MZGX01000020.1"/>
</dbReference>
<dbReference type="OrthoDB" id="9796032at2"/>
<dbReference type="InterPro" id="IPR039356">
    <property type="entry name" value="YfbR/HDDC2"/>
</dbReference>
<comment type="catalytic activity">
    <reaction evidence="1">
        <text>a 2'-deoxyribonucleoside 5'-phosphate + H2O = a 2'-deoxyribonucleoside + phosphate</text>
        <dbReference type="Rhea" id="RHEA:36167"/>
        <dbReference type="ChEBI" id="CHEBI:15377"/>
        <dbReference type="ChEBI" id="CHEBI:18274"/>
        <dbReference type="ChEBI" id="CHEBI:43474"/>
        <dbReference type="ChEBI" id="CHEBI:65317"/>
        <dbReference type="EC" id="3.1.3.89"/>
    </reaction>
</comment>
<feature type="domain" description="HD" evidence="8">
    <location>
        <begin position="16"/>
        <end position="179"/>
    </location>
</feature>
<accession>A0A1V4SGV9</accession>
<evidence type="ECO:0000313" key="9">
    <source>
        <dbReference type="EMBL" id="OPX43172.1"/>
    </source>
</evidence>
<keyword evidence="7" id="KW-0378">Hydrolase</keyword>
<evidence type="ECO:0000259" key="8">
    <source>
        <dbReference type="Pfam" id="PF13023"/>
    </source>
</evidence>
<dbReference type="Pfam" id="PF13023">
    <property type="entry name" value="HD_3"/>
    <property type="match status" value="1"/>
</dbReference>
<comment type="caution">
    <text evidence="9">The sequence shown here is derived from an EMBL/GenBank/DDBJ whole genome shotgun (WGS) entry which is preliminary data.</text>
</comment>
<dbReference type="SUPFAM" id="SSF109604">
    <property type="entry name" value="HD-domain/PDEase-like"/>
    <property type="match status" value="1"/>
</dbReference>
<evidence type="ECO:0000313" key="10">
    <source>
        <dbReference type="Proteomes" id="UP000191554"/>
    </source>
</evidence>
<dbReference type="GO" id="GO:0005737">
    <property type="term" value="C:cytoplasm"/>
    <property type="evidence" value="ECO:0007669"/>
    <property type="project" value="TreeGrafter"/>
</dbReference>
<dbReference type="InterPro" id="IPR003607">
    <property type="entry name" value="HD/PDEase_dom"/>
</dbReference>
<dbReference type="GO" id="GO:0002953">
    <property type="term" value="F:5'-deoxynucleotidase activity"/>
    <property type="evidence" value="ECO:0007669"/>
    <property type="project" value="UniProtKB-EC"/>
</dbReference>
<comment type="cofactor">
    <cofactor evidence="2">
        <name>Mn(2+)</name>
        <dbReference type="ChEBI" id="CHEBI:29035"/>
    </cofactor>
</comment>
<dbReference type="CDD" id="cd00077">
    <property type="entry name" value="HDc"/>
    <property type="match status" value="1"/>
</dbReference>
<evidence type="ECO:0000256" key="4">
    <source>
        <dbReference type="ARBA" id="ARBA00011738"/>
    </source>
</evidence>
<dbReference type="AlphaFoldDB" id="A0A1V4SGV9"/>
<evidence type="ECO:0000256" key="3">
    <source>
        <dbReference type="ARBA" id="ARBA00001941"/>
    </source>
</evidence>
<dbReference type="GO" id="GO:0046872">
    <property type="term" value="F:metal ion binding"/>
    <property type="evidence" value="ECO:0007669"/>
    <property type="project" value="UniProtKB-KW"/>
</dbReference>